<reference evidence="1 2" key="1">
    <citation type="submission" date="2020-08" db="EMBL/GenBank/DDBJ databases">
        <title>Plant Genome Project.</title>
        <authorList>
            <person name="Zhang R.-G."/>
        </authorList>
    </citation>
    <scope>NUCLEOTIDE SEQUENCE [LARGE SCALE GENOMIC DNA]</scope>
    <source>
        <tissue evidence="1">Rhizome</tissue>
    </source>
</reference>
<dbReference type="AlphaFoldDB" id="A0A8J5C912"/>
<protein>
    <submittedName>
        <fullName evidence="1">Uncharacterized protein</fullName>
    </submittedName>
</protein>
<evidence type="ECO:0000313" key="2">
    <source>
        <dbReference type="Proteomes" id="UP000734854"/>
    </source>
</evidence>
<dbReference type="Proteomes" id="UP000734854">
    <property type="component" value="Unassembled WGS sequence"/>
</dbReference>
<sequence length="154" mass="17790">MPPGRGGRDGPADEFMWIHAAYETLSDPDKRTEYDRGDMEAVRMVAIMSKNMEAVRMSERMSFNSGFTIMYSSSIYLCFGCELNLASTAQLIFRFTRSSSIISLMRNSIGHMECEDFGSVLGILIQGKLCVEFWLYFYEYLEDMQLYRIMLEIL</sequence>
<comment type="caution">
    <text evidence="1">The sequence shown here is derived from an EMBL/GenBank/DDBJ whole genome shotgun (WGS) entry which is preliminary data.</text>
</comment>
<proteinExistence type="predicted"/>
<gene>
    <name evidence="1" type="ORF">ZIOFF_073260</name>
</gene>
<dbReference type="InterPro" id="IPR036869">
    <property type="entry name" value="J_dom_sf"/>
</dbReference>
<dbReference type="EMBL" id="JACMSC010000022">
    <property type="protein sequence ID" value="KAG6468572.1"/>
    <property type="molecule type" value="Genomic_DNA"/>
</dbReference>
<evidence type="ECO:0000313" key="1">
    <source>
        <dbReference type="EMBL" id="KAG6468572.1"/>
    </source>
</evidence>
<accession>A0A8J5C912</accession>
<organism evidence="1 2">
    <name type="scientific">Zingiber officinale</name>
    <name type="common">Ginger</name>
    <name type="synonym">Amomum zingiber</name>
    <dbReference type="NCBI Taxonomy" id="94328"/>
    <lineage>
        <taxon>Eukaryota</taxon>
        <taxon>Viridiplantae</taxon>
        <taxon>Streptophyta</taxon>
        <taxon>Embryophyta</taxon>
        <taxon>Tracheophyta</taxon>
        <taxon>Spermatophyta</taxon>
        <taxon>Magnoliopsida</taxon>
        <taxon>Liliopsida</taxon>
        <taxon>Zingiberales</taxon>
        <taxon>Zingiberaceae</taxon>
        <taxon>Zingiber</taxon>
    </lineage>
</organism>
<dbReference type="PROSITE" id="PS00636">
    <property type="entry name" value="DNAJ_1"/>
    <property type="match status" value="1"/>
</dbReference>
<dbReference type="Gene3D" id="1.10.287.110">
    <property type="entry name" value="DnaJ domain"/>
    <property type="match status" value="1"/>
</dbReference>
<name>A0A8J5C912_ZINOF</name>
<dbReference type="SUPFAM" id="SSF46565">
    <property type="entry name" value="Chaperone J-domain"/>
    <property type="match status" value="1"/>
</dbReference>
<keyword evidence="2" id="KW-1185">Reference proteome</keyword>
<dbReference type="InterPro" id="IPR018253">
    <property type="entry name" value="DnaJ_domain_CS"/>
</dbReference>